<proteinExistence type="inferred from homology"/>
<dbReference type="InterPro" id="IPR011992">
    <property type="entry name" value="EF-hand-dom_pair"/>
</dbReference>
<dbReference type="Proteomes" id="UP000317494">
    <property type="component" value="Unassembled WGS sequence"/>
</dbReference>
<dbReference type="GO" id="GO:0004497">
    <property type="term" value="F:monooxygenase activity"/>
    <property type="evidence" value="ECO:0007669"/>
    <property type="project" value="InterPro"/>
</dbReference>
<dbReference type="PRINTS" id="PR00463">
    <property type="entry name" value="EP450I"/>
</dbReference>
<dbReference type="Gene3D" id="1.10.238.10">
    <property type="entry name" value="EF-hand"/>
    <property type="match status" value="1"/>
</dbReference>
<feature type="binding site" description="axial binding residue" evidence="6">
    <location>
        <position position="656"/>
    </location>
    <ligand>
        <name>heme</name>
        <dbReference type="ChEBI" id="CHEBI:30413"/>
    </ligand>
    <ligandPart>
        <name>Fe</name>
        <dbReference type="ChEBI" id="CHEBI:18248"/>
    </ligandPart>
</feature>
<gene>
    <name evidence="9" type="ORF">SeMB42_g03499</name>
</gene>
<dbReference type="PANTHER" id="PTHR24296">
    <property type="entry name" value="CYTOCHROME P450"/>
    <property type="match status" value="1"/>
</dbReference>
<sequence>MADLIQNELDEIESLEAEIKADLGLDQLDAQIQDADLALQFLSSRDSKKITPNDIKNKLESLQPNLKTQQPKLYRLLLSSAEDVNREGMSNLIVQLQRNGWDWNSVVGETEVVAQEALSFFQPSGGPITRDELRRIAALFSPHGLPWKEDVDTLLKLFDKDGDGVIGMEDFKAMSIPNKNTNSTYSLKMSSNTQSNAVSAILTATAATAGVGLAVAGYAYIKYYDHAYGSRKRTDLPNLPGAVPLWGNLPDLAKHIGDRLEWRLENMETLGKIFYVTQPGRSTIMDHDVRDVQHILSDPYNYVKGPLISYNAREFLGHGIFAVDADEWKIQRKTAANIFTVSNFRTNFMSMFLDESVLLVEHLTHAHKSGAIIDLQDLLLRSTLDSFALLAMGKSVGAIEMKGHIGKDGIYFMPNVAFMEAFDNLNEYTLRRNFKPMWIITDRVNGIYYKMQTWKKYLDDFAAEVIREKRDKMADGKQVGNMRLDLLDFFMENGSDDGCARSDEYLRDVVINFILAGRDTTAQTLSWCFWRLAQNKREFDRVRQEIHLVLGNDQVTYDKLKDLKYCLAVFMESLRLHANVPTGRKQAVKDDILPSGTKVHKGDFIEWSSWVMARETELWGEDAREWKPERWIDKNGSVIKPSPFVYPQFNAGPRICLGMNMAQQEAVVFMVAIARKFDLELVLEDMPEKWAVWNEDATLRRGRYDVAATLSCRGGVHFKLREL</sequence>
<dbReference type="PROSITE" id="PS00018">
    <property type="entry name" value="EF_HAND_1"/>
    <property type="match status" value="1"/>
</dbReference>
<dbReference type="Pfam" id="PF00067">
    <property type="entry name" value="p450"/>
    <property type="match status" value="1"/>
</dbReference>
<evidence type="ECO:0000256" key="6">
    <source>
        <dbReference type="PIRSR" id="PIRSR602401-1"/>
    </source>
</evidence>
<reference evidence="9 10" key="1">
    <citation type="journal article" date="2019" name="Sci. Rep.">
        <title>Comparative genomics of chytrid fungi reveal insights into the obligate biotrophic and pathogenic lifestyle of Synchytrium endobioticum.</title>
        <authorList>
            <person name="van de Vossenberg B.T.L.H."/>
            <person name="Warris S."/>
            <person name="Nguyen H.D.T."/>
            <person name="van Gent-Pelzer M.P.E."/>
            <person name="Joly D.L."/>
            <person name="van de Geest H.C."/>
            <person name="Bonants P.J.M."/>
            <person name="Smith D.S."/>
            <person name="Levesque C.A."/>
            <person name="van der Lee T.A.J."/>
        </authorList>
    </citation>
    <scope>NUCLEOTIDE SEQUENCE [LARGE SCALE GENOMIC DNA]</scope>
    <source>
        <strain evidence="9 10">MB42</strain>
    </source>
</reference>
<name>A0A507D6P0_9FUNG</name>
<evidence type="ECO:0000259" key="8">
    <source>
        <dbReference type="PROSITE" id="PS50222"/>
    </source>
</evidence>
<evidence type="ECO:0000256" key="2">
    <source>
        <dbReference type="ARBA" id="ARBA00022723"/>
    </source>
</evidence>
<dbReference type="EMBL" id="QEAN01000125">
    <property type="protein sequence ID" value="TPX47005.1"/>
    <property type="molecule type" value="Genomic_DNA"/>
</dbReference>
<evidence type="ECO:0000256" key="1">
    <source>
        <dbReference type="ARBA" id="ARBA00010617"/>
    </source>
</evidence>
<dbReference type="InterPro" id="IPR001128">
    <property type="entry name" value="Cyt_P450"/>
</dbReference>
<dbReference type="InterPro" id="IPR036396">
    <property type="entry name" value="Cyt_P450_sf"/>
</dbReference>
<comment type="similarity">
    <text evidence="1">Belongs to the cytochrome P450 family.</text>
</comment>
<dbReference type="SUPFAM" id="SSF48264">
    <property type="entry name" value="Cytochrome P450"/>
    <property type="match status" value="1"/>
</dbReference>
<dbReference type="GO" id="GO:0005509">
    <property type="term" value="F:calcium ion binding"/>
    <property type="evidence" value="ECO:0007669"/>
    <property type="project" value="InterPro"/>
</dbReference>
<dbReference type="InterPro" id="IPR017972">
    <property type="entry name" value="Cyt_P450_CS"/>
</dbReference>
<dbReference type="PROSITE" id="PS50222">
    <property type="entry name" value="EF_HAND_2"/>
    <property type="match status" value="1"/>
</dbReference>
<dbReference type="InterPro" id="IPR018247">
    <property type="entry name" value="EF_Hand_1_Ca_BS"/>
</dbReference>
<dbReference type="GO" id="GO:0005506">
    <property type="term" value="F:iron ion binding"/>
    <property type="evidence" value="ECO:0007669"/>
    <property type="project" value="InterPro"/>
</dbReference>
<keyword evidence="6" id="KW-0349">Heme</keyword>
<evidence type="ECO:0000256" key="3">
    <source>
        <dbReference type="ARBA" id="ARBA00022837"/>
    </source>
</evidence>
<dbReference type="GO" id="GO:0016705">
    <property type="term" value="F:oxidoreductase activity, acting on paired donors, with incorporation or reduction of molecular oxygen"/>
    <property type="evidence" value="ECO:0007669"/>
    <property type="project" value="InterPro"/>
</dbReference>
<feature type="coiled-coil region" evidence="7">
    <location>
        <begin position="2"/>
        <end position="45"/>
    </location>
</feature>
<evidence type="ECO:0000256" key="5">
    <source>
        <dbReference type="ARBA" id="ARBA00023004"/>
    </source>
</evidence>
<keyword evidence="5 6" id="KW-0408">Iron</keyword>
<keyword evidence="10" id="KW-1185">Reference proteome</keyword>
<dbReference type="SUPFAM" id="SSF47473">
    <property type="entry name" value="EF-hand"/>
    <property type="match status" value="1"/>
</dbReference>
<accession>A0A507D6P0</accession>
<comment type="caution">
    <text evidence="9">The sequence shown here is derived from an EMBL/GenBank/DDBJ whole genome shotgun (WGS) entry which is preliminary data.</text>
</comment>
<evidence type="ECO:0000256" key="7">
    <source>
        <dbReference type="SAM" id="Coils"/>
    </source>
</evidence>
<organism evidence="9 10">
    <name type="scientific">Synchytrium endobioticum</name>
    <dbReference type="NCBI Taxonomy" id="286115"/>
    <lineage>
        <taxon>Eukaryota</taxon>
        <taxon>Fungi</taxon>
        <taxon>Fungi incertae sedis</taxon>
        <taxon>Chytridiomycota</taxon>
        <taxon>Chytridiomycota incertae sedis</taxon>
        <taxon>Chytridiomycetes</taxon>
        <taxon>Synchytriales</taxon>
        <taxon>Synchytriaceae</taxon>
        <taxon>Synchytrium</taxon>
    </lineage>
</organism>
<dbReference type="AlphaFoldDB" id="A0A507D6P0"/>
<dbReference type="InterPro" id="IPR002401">
    <property type="entry name" value="Cyt_P450_E_grp-I"/>
</dbReference>
<keyword evidence="7" id="KW-0175">Coiled coil</keyword>
<dbReference type="InterPro" id="IPR002048">
    <property type="entry name" value="EF_hand_dom"/>
</dbReference>
<dbReference type="GO" id="GO:0020037">
    <property type="term" value="F:heme binding"/>
    <property type="evidence" value="ECO:0007669"/>
    <property type="project" value="InterPro"/>
</dbReference>
<keyword evidence="3" id="KW-0106">Calcium</keyword>
<evidence type="ECO:0000313" key="10">
    <source>
        <dbReference type="Proteomes" id="UP000317494"/>
    </source>
</evidence>
<dbReference type="GO" id="GO:0006629">
    <property type="term" value="P:lipid metabolic process"/>
    <property type="evidence" value="ECO:0007669"/>
    <property type="project" value="UniProtKB-ARBA"/>
</dbReference>
<comment type="cofactor">
    <cofactor evidence="6">
        <name>heme</name>
        <dbReference type="ChEBI" id="CHEBI:30413"/>
    </cofactor>
</comment>
<dbReference type="Gene3D" id="1.10.630.10">
    <property type="entry name" value="Cytochrome P450"/>
    <property type="match status" value="1"/>
</dbReference>
<keyword evidence="4" id="KW-0560">Oxidoreductase</keyword>
<dbReference type="PRINTS" id="PR00385">
    <property type="entry name" value="P450"/>
</dbReference>
<keyword evidence="2 6" id="KW-0479">Metal-binding</keyword>
<evidence type="ECO:0000256" key="4">
    <source>
        <dbReference type="ARBA" id="ARBA00023002"/>
    </source>
</evidence>
<dbReference type="STRING" id="286115.A0A507D6P0"/>
<dbReference type="VEuPathDB" id="FungiDB:SeMB42_g03499"/>
<dbReference type="Pfam" id="PF13833">
    <property type="entry name" value="EF-hand_8"/>
    <property type="match status" value="1"/>
</dbReference>
<dbReference type="PROSITE" id="PS00086">
    <property type="entry name" value="CYTOCHROME_P450"/>
    <property type="match status" value="1"/>
</dbReference>
<protein>
    <recommendedName>
        <fullName evidence="8">EF-hand domain-containing protein</fullName>
    </recommendedName>
</protein>
<evidence type="ECO:0000313" key="9">
    <source>
        <dbReference type="EMBL" id="TPX47005.1"/>
    </source>
</evidence>
<feature type="domain" description="EF-hand" evidence="8">
    <location>
        <begin position="146"/>
        <end position="181"/>
    </location>
</feature>